<dbReference type="SUPFAM" id="SSF143744">
    <property type="entry name" value="GlcG-like"/>
    <property type="match status" value="1"/>
</dbReference>
<reference evidence="2 3" key="1">
    <citation type="submission" date="2020-08" db="EMBL/GenBank/DDBJ databases">
        <title>Genomic Encyclopedia of Type Strains, Phase IV (KMG-IV): sequencing the most valuable type-strain genomes for metagenomic binning, comparative biology and taxonomic classification.</title>
        <authorList>
            <person name="Goeker M."/>
        </authorList>
    </citation>
    <scope>NUCLEOTIDE SEQUENCE [LARGE SCALE GENOMIC DNA]</scope>
    <source>
        <strain evidence="2 3">DSM 106739</strain>
    </source>
</reference>
<dbReference type="InterPro" id="IPR038084">
    <property type="entry name" value="PduO/GlcC-like_sf"/>
</dbReference>
<organism evidence="2 3">
    <name type="scientific">Niveibacterium umoris</name>
    <dbReference type="NCBI Taxonomy" id="1193620"/>
    <lineage>
        <taxon>Bacteria</taxon>
        <taxon>Pseudomonadati</taxon>
        <taxon>Pseudomonadota</taxon>
        <taxon>Betaproteobacteria</taxon>
        <taxon>Rhodocyclales</taxon>
        <taxon>Rhodocyclaceae</taxon>
        <taxon>Niveibacterium</taxon>
    </lineage>
</organism>
<comment type="similarity">
    <text evidence="1">Belongs to the UPF0303 family.</text>
</comment>
<dbReference type="InterPro" id="IPR010371">
    <property type="entry name" value="YBR137W-like"/>
</dbReference>
<accession>A0A840BHT8</accession>
<evidence type="ECO:0000256" key="1">
    <source>
        <dbReference type="HAMAP-Rule" id="MF_00761"/>
    </source>
</evidence>
<comment type="caution">
    <text evidence="2">The sequence shown here is derived from an EMBL/GenBank/DDBJ whole genome shotgun (WGS) entry which is preliminary data.</text>
</comment>
<keyword evidence="3" id="KW-1185">Reference proteome</keyword>
<gene>
    <name evidence="2" type="ORF">GGR36_002103</name>
</gene>
<evidence type="ECO:0000313" key="2">
    <source>
        <dbReference type="EMBL" id="MBB4012795.1"/>
    </source>
</evidence>
<dbReference type="Proteomes" id="UP000561045">
    <property type="component" value="Unassembled WGS sequence"/>
</dbReference>
<sequence>MDFEHELEKLARQEETLIFPAFDEDLAWQLGEALRVRARAAGQAVTIVIRRGEDIVFLHAMPGTTPANADWARRKHNVVTLMQRSSYAVSLECRRDGKGLDEKMGLPLRDYAWHGGCFPIRVAAAGMIGTVTVSGLPQRADHELVVAGLAQLLGHDEAALALD</sequence>
<dbReference type="PIRSF" id="PIRSF008757">
    <property type="entry name" value="UCP008757"/>
    <property type="match status" value="1"/>
</dbReference>
<proteinExistence type="inferred from homology"/>
<protein>
    <recommendedName>
        <fullName evidence="1">UPF0303 protein GGR36_002103</fullName>
    </recommendedName>
</protein>
<dbReference type="PANTHER" id="PTHR28255">
    <property type="match status" value="1"/>
</dbReference>
<evidence type="ECO:0000313" key="3">
    <source>
        <dbReference type="Proteomes" id="UP000561045"/>
    </source>
</evidence>
<dbReference type="EMBL" id="JACIET010000001">
    <property type="protein sequence ID" value="MBB4012795.1"/>
    <property type="molecule type" value="Genomic_DNA"/>
</dbReference>
<name>A0A840BHT8_9RHOO</name>
<dbReference type="AlphaFoldDB" id="A0A840BHT8"/>
<dbReference type="HAMAP" id="MF_00761">
    <property type="entry name" value="UPF0303"/>
    <property type="match status" value="1"/>
</dbReference>
<dbReference type="Gene3D" id="3.30.450.150">
    <property type="entry name" value="Haem-degrading domain"/>
    <property type="match status" value="1"/>
</dbReference>
<dbReference type="RefSeq" id="WP_183634572.1">
    <property type="nucleotide sequence ID" value="NZ_BAABLE010000011.1"/>
</dbReference>
<dbReference type="PANTHER" id="PTHR28255:SF1">
    <property type="entry name" value="UPF0303 PROTEIN YBR137W"/>
    <property type="match status" value="1"/>
</dbReference>
<dbReference type="InterPro" id="IPR005624">
    <property type="entry name" value="PduO/GlcC-like"/>
</dbReference>
<dbReference type="NCBIfam" id="NF002696">
    <property type="entry name" value="PRK02487.1-5"/>
    <property type="match status" value="1"/>
</dbReference>
<dbReference type="Pfam" id="PF03928">
    <property type="entry name" value="HbpS-like"/>
    <property type="match status" value="1"/>
</dbReference>